<protein>
    <submittedName>
        <fullName evidence="12">Halocyanin domain-containing protein</fullName>
    </submittedName>
</protein>
<dbReference type="PATRIC" id="fig|797114.5.peg.760"/>
<comment type="caution">
    <text evidence="12">The sequence shown here is derived from an EMBL/GenBank/DDBJ whole genome shotgun (WGS) entry which is preliminary data.</text>
</comment>
<dbReference type="InterPro" id="IPR008972">
    <property type="entry name" value="Cupredoxin"/>
</dbReference>
<dbReference type="PROSITE" id="PS51318">
    <property type="entry name" value="TAT"/>
    <property type="match status" value="1"/>
</dbReference>
<comment type="cofactor">
    <cofactor evidence="1">
        <name>Cu cation</name>
        <dbReference type="ChEBI" id="CHEBI:23378"/>
    </cofactor>
</comment>
<dbReference type="SUPFAM" id="SSF49503">
    <property type="entry name" value="Cupredoxins"/>
    <property type="match status" value="2"/>
</dbReference>
<dbReference type="GO" id="GO:0042597">
    <property type="term" value="C:periplasmic space"/>
    <property type="evidence" value="ECO:0007669"/>
    <property type="project" value="UniProtKB-SubCell"/>
</dbReference>
<keyword evidence="7" id="KW-0249">Electron transport</keyword>
<dbReference type="AlphaFoldDB" id="M0D368"/>
<evidence type="ECO:0000256" key="7">
    <source>
        <dbReference type="ARBA" id="ARBA00022982"/>
    </source>
</evidence>
<dbReference type="GO" id="GO:0005507">
    <property type="term" value="F:copper ion binding"/>
    <property type="evidence" value="ECO:0007669"/>
    <property type="project" value="InterPro"/>
</dbReference>
<dbReference type="CDD" id="cd04220">
    <property type="entry name" value="Halocyanin"/>
    <property type="match status" value="2"/>
</dbReference>
<dbReference type="InterPro" id="IPR028871">
    <property type="entry name" value="BlueCu_1_BS"/>
</dbReference>
<dbReference type="PRINTS" id="PR00155">
    <property type="entry name" value="AMICYANIN"/>
</dbReference>
<dbReference type="InterPro" id="IPR006311">
    <property type="entry name" value="TAT_signal"/>
</dbReference>
<feature type="region of interest" description="Disordered" evidence="10">
    <location>
        <begin position="345"/>
        <end position="365"/>
    </location>
</feature>
<evidence type="ECO:0000256" key="2">
    <source>
        <dbReference type="ARBA" id="ARBA00004370"/>
    </source>
</evidence>
<name>M0D368_9EURY</name>
<dbReference type="InterPro" id="IPR002386">
    <property type="entry name" value="Amicyanin/Pseudoazurin"/>
</dbReference>
<dbReference type="GO" id="GO:0009055">
    <property type="term" value="F:electron transfer activity"/>
    <property type="evidence" value="ECO:0007669"/>
    <property type="project" value="InterPro"/>
</dbReference>
<evidence type="ECO:0000313" key="12">
    <source>
        <dbReference type="EMBL" id="ELZ29298.1"/>
    </source>
</evidence>
<feature type="compositionally biased region" description="Gly residues" evidence="10">
    <location>
        <begin position="169"/>
        <end position="189"/>
    </location>
</feature>
<keyword evidence="4" id="KW-0813">Transport</keyword>
<feature type="region of interest" description="Disordered" evidence="10">
    <location>
        <begin position="160"/>
        <end position="194"/>
    </location>
</feature>
<dbReference type="Proteomes" id="UP000011626">
    <property type="component" value="Unassembled WGS sequence"/>
</dbReference>
<dbReference type="RefSeq" id="WP_006882420.1">
    <property type="nucleotide sequence ID" value="NZ_AOIU01000008.1"/>
</dbReference>
<keyword evidence="5" id="KW-0479">Metal-binding</keyword>
<dbReference type="OrthoDB" id="194564at2157"/>
<keyword evidence="8" id="KW-0186">Copper</keyword>
<accession>M0D368</accession>
<evidence type="ECO:0000256" key="8">
    <source>
        <dbReference type="ARBA" id="ARBA00023008"/>
    </source>
</evidence>
<keyword evidence="13" id="KW-1185">Reference proteome</keyword>
<evidence type="ECO:0000256" key="9">
    <source>
        <dbReference type="ARBA" id="ARBA00023136"/>
    </source>
</evidence>
<dbReference type="STRING" id="797114.C475_03739"/>
<feature type="domain" description="Blue (type 1) copper" evidence="11">
    <location>
        <begin position="67"/>
        <end position="152"/>
    </location>
</feature>
<evidence type="ECO:0000256" key="3">
    <source>
        <dbReference type="ARBA" id="ARBA00004418"/>
    </source>
</evidence>
<dbReference type="PANTHER" id="PTHR34192:SF10">
    <property type="entry name" value="PLASTOCYANIN MAJOR ISOFORM, CHLOROPLASTIC-RELATED"/>
    <property type="match status" value="1"/>
</dbReference>
<evidence type="ECO:0000259" key="11">
    <source>
        <dbReference type="Pfam" id="PF00127"/>
    </source>
</evidence>
<sequence>MSTDDGIDEGRRDAMKTLAIGATVGGLAAAGARPAAAQSTDLTDWFSNVGNADGVVDETGKSEVTVEVGVSGNSGPFAFGPAAVRVDPGTTVVWEWTGEGTPHNVVAEDGSYESEMITEAGATFSHTFESEGVSKYACTPHKVSGMKGAVIVGDADVTVSSGSSTATASGGGGGNETSGSGSGGSGGSGDFVEPDYEGWFDGVGNYDGTVDMTGQDEVTIEVGAEGNSGPFAFGPAAVRVDPGTTVVWEWTGKGGQHNVAGETHDFESPMQGSEGDTYALELDGEGVVKYACTPHKAAGMKGAVVVGNPAAASGGGAGIDLFKTSLWGLAGAIVAAPFVASQIVASKRADDDDEGRHRGPRQPAD</sequence>
<keyword evidence="6" id="KW-0574">Periplasm</keyword>
<keyword evidence="9" id="KW-0472">Membrane</keyword>
<evidence type="ECO:0000256" key="1">
    <source>
        <dbReference type="ARBA" id="ARBA00001935"/>
    </source>
</evidence>
<feature type="compositionally biased region" description="Basic and acidic residues" evidence="10">
    <location>
        <begin position="347"/>
        <end position="357"/>
    </location>
</feature>
<dbReference type="InterPro" id="IPR017533">
    <property type="entry name" value="Halocyanin"/>
</dbReference>
<evidence type="ECO:0000256" key="4">
    <source>
        <dbReference type="ARBA" id="ARBA00022448"/>
    </source>
</evidence>
<proteinExistence type="predicted"/>
<dbReference type="EMBL" id="AOIU01000008">
    <property type="protein sequence ID" value="ELZ29298.1"/>
    <property type="molecule type" value="Genomic_DNA"/>
</dbReference>
<dbReference type="NCBIfam" id="TIGR03102">
    <property type="entry name" value="halo_cynanin"/>
    <property type="match status" value="2"/>
</dbReference>
<dbReference type="Pfam" id="PF00127">
    <property type="entry name" value="Copper-bind"/>
    <property type="match status" value="2"/>
</dbReference>
<evidence type="ECO:0000256" key="5">
    <source>
        <dbReference type="ARBA" id="ARBA00022723"/>
    </source>
</evidence>
<dbReference type="PROSITE" id="PS00196">
    <property type="entry name" value="COPPER_BLUE"/>
    <property type="match status" value="1"/>
</dbReference>
<organism evidence="12 13">
    <name type="scientific">Halosimplex carlsbadense 2-9-1</name>
    <dbReference type="NCBI Taxonomy" id="797114"/>
    <lineage>
        <taxon>Archaea</taxon>
        <taxon>Methanobacteriati</taxon>
        <taxon>Methanobacteriota</taxon>
        <taxon>Stenosarchaea group</taxon>
        <taxon>Halobacteria</taxon>
        <taxon>Halobacteriales</taxon>
        <taxon>Haloarculaceae</taxon>
        <taxon>Halosimplex</taxon>
    </lineage>
</organism>
<dbReference type="PANTHER" id="PTHR34192">
    <property type="entry name" value="PLASTOCYANIN MAJOR ISOFORM, CHLOROPLASTIC-RELATED"/>
    <property type="match status" value="1"/>
</dbReference>
<feature type="domain" description="Blue (type 1) copper" evidence="11">
    <location>
        <begin position="222"/>
        <end position="306"/>
    </location>
</feature>
<dbReference type="eggNOG" id="arCOG02921">
    <property type="taxonomic scope" value="Archaea"/>
</dbReference>
<reference evidence="12 13" key="1">
    <citation type="journal article" date="2014" name="PLoS Genet.">
        <title>Phylogenetically driven sequencing of extremely halophilic archaea reveals strategies for static and dynamic osmo-response.</title>
        <authorList>
            <person name="Becker E.A."/>
            <person name="Seitzer P.M."/>
            <person name="Tritt A."/>
            <person name="Larsen D."/>
            <person name="Krusor M."/>
            <person name="Yao A.I."/>
            <person name="Wu D."/>
            <person name="Madern D."/>
            <person name="Eisen J.A."/>
            <person name="Darling A.E."/>
            <person name="Facciotti M.T."/>
        </authorList>
    </citation>
    <scope>NUCLEOTIDE SEQUENCE [LARGE SCALE GENOMIC DNA]</scope>
    <source>
        <strain evidence="12 13">2-9-1</strain>
    </source>
</reference>
<dbReference type="InterPro" id="IPR000923">
    <property type="entry name" value="BlueCu_1"/>
</dbReference>
<dbReference type="Gene3D" id="2.60.40.420">
    <property type="entry name" value="Cupredoxins - blue copper proteins"/>
    <property type="match status" value="2"/>
</dbReference>
<dbReference type="GO" id="GO:0016020">
    <property type="term" value="C:membrane"/>
    <property type="evidence" value="ECO:0007669"/>
    <property type="project" value="UniProtKB-SubCell"/>
</dbReference>
<evidence type="ECO:0000313" key="13">
    <source>
        <dbReference type="Proteomes" id="UP000011626"/>
    </source>
</evidence>
<evidence type="ECO:0000256" key="10">
    <source>
        <dbReference type="SAM" id="MobiDB-lite"/>
    </source>
</evidence>
<evidence type="ECO:0000256" key="6">
    <source>
        <dbReference type="ARBA" id="ARBA00022764"/>
    </source>
</evidence>
<gene>
    <name evidence="12" type="ORF">C475_03739</name>
</gene>
<comment type="subcellular location">
    <subcellularLocation>
        <location evidence="2">Membrane</location>
    </subcellularLocation>
    <subcellularLocation>
        <location evidence="3">Periplasm</location>
    </subcellularLocation>
</comment>